<dbReference type="STRING" id="52.CMC5_074760"/>
<protein>
    <submittedName>
        <fullName evidence="1">Uncharacterized protein</fullName>
    </submittedName>
</protein>
<organism evidence="1 2">
    <name type="scientific">Chondromyces crocatus</name>
    <dbReference type="NCBI Taxonomy" id="52"/>
    <lineage>
        <taxon>Bacteria</taxon>
        <taxon>Pseudomonadati</taxon>
        <taxon>Myxococcota</taxon>
        <taxon>Polyangia</taxon>
        <taxon>Polyangiales</taxon>
        <taxon>Polyangiaceae</taxon>
        <taxon>Chondromyces</taxon>
    </lineage>
</organism>
<sequence>MLDQKGGNIPVPDEDPFRLAVLRPYYSLMSFAMAARKPIFLLKPADGVRGAYLDAVRGCYRVFEQLARRIGGLAGVAVP</sequence>
<proteinExistence type="predicted"/>
<dbReference type="EMBL" id="CP012159">
    <property type="protein sequence ID" value="AKT43245.1"/>
    <property type="molecule type" value="Genomic_DNA"/>
</dbReference>
<dbReference type="KEGG" id="ccro:CMC5_074760"/>
<keyword evidence="2" id="KW-1185">Reference proteome</keyword>
<dbReference type="Proteomes" id="UP000067626">
    <property type="component" value="Chromosome"/>
</dbReference>
<gene>
    <name evidence="1" type="ORF">CMC5_074760</name>
</gene>
<evidence type="ECO:0000313" key="2">
    <source>
        <dbReference type="Proteomes" id="UP000067626"/>
    </source>
</evidence>
<accession>A0A0K1EQP2</accession>
<reference evidence="1 2" key="1">
    <citation type="submission" date="2015-07" db="EMBL/GenBank/DDBJ databases">
        <title>Genome analysis of myxobacterium Chondromyces crocatus Cm c5 reveals a high potential for natural compound synthesis and the genetic basis for the loss of fruiting body formation.</title>
        <authorList>
            <person name="Zaburannyi N."/>
            <person name="Bunk B."/>
            <person name="Maier J."/>
            <person name="Overmann J."/>
            <person name="Mueller R."/>
        </authorList>
    </citation>
    <scope>NUCLEOTIDE SEQUENCE [LARGE SCALE GENOMIC DNA]</scope>
    <source>
        <strain evidence="1 2">Cm c5</strain>
    </source>
</reference>
<dbReference type="OrthoDB" id="9785810at2"/>
<evidence type="ECO:0000313" key="1">
    <source>
        <dbReference type="EMBL" id="AKT43245.1"/>
    </source>
</evidence>
<name>A0A0K1EQP2_CHOCO</name>
<dbReference type="AlphaFoldDB" id="A0A0K1EQP2"/>